<feature type="domain" description="DUF3295" evidence="2">
    <location>
        <begin position="210"/>
        <end position="262"/>
    </location>
</feature>
<evidence type="ECO:0000256" key="1">
    <source>
        <dbReference type="SAM" id="MobiDB-lite"/>
    </source>
</evidence>
<accession>B0DIV7</accession>
<feature type="compositionally biased region" description="Low complexity" evidence="1">
    <location>
        <begin position="166"/>
        <end position="178"/>
    </location>
</feature>
<keyword evidence="4" id="KW-1185">Reference proteome</keyword>
<dbReference type="Pfam" id="PF11702">
    <property type="entry name" value="DUF3295"/>
    <property type="match status" value="1"/>
</dbReference>
<reference evidence="3 4" key="1">
    <citation type="journal article" date="2008" name="Nature">
        <title>The genome of Laccaria bicolor provides insights into mycorrhizal symbiosis.</title>
        <authorList>
            <person name="Martin F."/>
            <person name="Aerts A."/>
            <person name="Ahren D."/>
            <person name="Brun A."/>
            <person name="Danchin E.G.J."/>
            <person name="Duchaussoy F."/>
            <person name="Gibon J."/>
            <person name="Kohler A."/>
            <person name="Lindquist E."/>
            <person name="Pereda V."/>
            <person name="Salamov A."/>
            <person name="Shapiro H.J."/>
            <person name="Wuyts J."/>
            <person name="Blaudez D."/>
            <person name="Buee M."/>
            <person name="Brokstein P."/>
            <person name="Canbaeck B."/>
            <person name="Cohen D."/>
            <person name="Courty P.E."/>
            <person name="Coutinho P.M."/>
            <person name="Delaruelle C."/>
            <person name="Detter J.C."/>
            <person name="Deveau A."/>
            <person name="DiFazio S."/>
            <person name="Duplessis S."/>
            <person name="Fraissinet-Tachet L."/>
            <person name="Lucic E."/>
            <person name="Frey-Klett P."/>
            <person name="Fourrey C."/>
            <person name="Feussner I."/>
            <person name="Gay G."/>
            <person name="Grimwood J."/>
            <person name="Hoegger P.J."/>
            <person name="Jain P."/>
            <person name="Kilaru S."/>
            <person name="Labbe J."/>
            <person name="Lin Y.C."/>
            <person name="Legue V."/>
            <person name="Le Tacon F."/>
            <person name="Marmeisse R."/>
            <person name="Melayah D."/>
            <person name="Montanini B."/>
            <person name="Muratet M."/>
            <person name="Nehls U."/>
            <person name="Niculita-Hirzel H."/>
            <person name="Oudot-Le Secq M.P."/>
            <person name="Peter M."/>
            <person name="Quesneville H."/>
            <person name="Rajashekar B."/>
            <person name="Reich M."/>
            <person name="Rouhier N."/>
            <person name="Schmutz J."/>
            <person name="Yin T."/>
            <person name="Chalot M."/>
            <person name="Henrissat B."/>
            <person name="Kuees U."/>
            <person name="Lucas S."/>
            <person name="Van de Peer Y."/>
            <person name="Podila G.K."/>
            <person name="Polle A."/>
            <person name="Pukkila P.J."/>
            <person name="Richardson P.M."/>
            <person name="Rouze P."/>
            <person name="Sanders I.R."/>
            <person name="Stajich J.E."/>
            <person name="Tunlid A."/>
            <person name="Tuskan G."/>
            <person name="Grigoriev I.V."/>
        </authorList>
    </citation>
    <scope>NUCLEOTIDE SEQUENCE [LARGE SCALE GENOMIC DNA]</scope>
    <source>
        <strain evidence="4">S238N-H82 / ATCC MYA-4686</strain>
    </source>
</reference>
<dbReference type="GeneID" id="6079590"/>
<dbReference type="Proteomes" id="UP000001194">
    <property type="component" value="Unassembled WGS sequence"/>
</dbReference>
<dbReference type="InParanoid" id="B0DIV7"/>
<evidence type="ECO:0000259" key="2">
    <source>
        <dbReference type="Pfam" id="PF11702"/>
    </source>
</evidence>
<name>B0DIV7_LACBS</name>
<evidence type="ECO:0000313" key="3">
    <source>
        <dbReference type="EMBL" id="EDR05411.1"/>
    </source>
</evidence>
<dbReference type="AlphaFoldDB" id="B0DIV7"/>
<dbReference type="EMBL" id="DS547113">
    <property type="protein sequence ID" value="EDR05411.1"/>
    <property type="molecule type" value="Genomic_DNA"/>
</dbReference>
<sequence>MLRVVMCLLGRLQSLEAPFPRQQQHRALHLRLHPPPLPCLRQHPPSPHSLNSTTINVNPNIDTNHNPMRTITTTPAPVLLSAGERAHGQCLTLPGRAGTLSAVRASGGEGRTSAGEICMEARTNVDEPKDDVEARIRKGEDAVEPHDKDADSNSKPYHRHQKCNLTSSTSSRASSAMSGRLTTLDDNVIPPWLNACGQLRRQVSDRCPYPEEQPPTPTPIPVGHPYNLPPPAAPSTPRMTRRQMLQTEMSESLRRNLLWERQVSKVNPVGYRASTNGGSRGNVLGGLKPLMTTPSMVQLRAKGEAAGNGNGAAGPSNADQTQPPDRERRGSGGEAEEREERRGLAMGRNKSWADGCRFRGW</sequence>
<evidence type="ECO:0000313" key="4">
    <source>
        <dbReference type="Proteomes" id="UP000001194"/>
    </source>
</evidence>
<feature type="compositionally biased region" description="Basic and acidic residues" evidence="1">
    <location>
        <begin position="137"/>
        <end position="152"/>
    </location>
</feature>
<dbReference type="STRING" id="486041.B0DIV7"/>
<organism evidence="4">
    <name type="scientific">Laccaria bicolor (strain S238N-H82 / ATCC MYA-4686)</name>
    <name type="common">Bicoloured deceiver</name>
    <name type="synonym">Laccaria laccata var. bicolor</name>
    <dbReference type="NCBI Taxonomy" id="486041"/>
    <lineage>
        <taxon>Eukaryota</taxon>
        <taxon>Fungi</taxon>
        <taxon>Dikarya</taxon>
        <taxon>Basidiomycota</taxon>
        <taxon>Agaricomycotina</taxon>
        <taxon>Agaricomycetes</taxon>
        <taxon>Agaricomycetidae</taxon>
        <taxon>Agaricales</taxon>
        <taxon>Agaricineae</taxon>
        <taxon>Hydnangiaceae</taxon>
        <taxon>Laccaria</taxon>
    </lineage>
</organism>
<dbReference type="RefSeq" id="XP_001883969.1">
    <property type="nucleotide sequence ID" value="XM_001883934.1"/>
</dbReference>
<dbReference type="InterPro" id="IPR021711">
    <property type="entry name" value="DUF3295"/>
</dbReference>
<dbReference type="KEGG" id="lbc:LACBIDRAFT_303063"/>
<feature type="region of interest" description="Disordered" evidence="1">
    <location>
        <begin position="137"/>
        <end position="178"/>
    </location>
</feature>
<protein>
    <submittedName>
        <fullName evidence="3">Predicted protein</fullName>
    </submittedName>
</protein>
<dbReference type="OrthoDB" id="515401at2759"/>
<feature type="region of interest" description="Disordered" evidence="1">
    <location>
        <begin position="305"/>
        <end position="361"/>
    </location>
</feature>
<proteinExistence type="predicted"/>
<dbReference type="HOGENOM" id="CLU_767412_0_0_1"/>
<gene>
    <name evidence="3" type="ORF">LACBIDRAFT_303063</name>
</gene>